<proteinExistence type="predicted"/>
<dbReference type="RefSeq" id="WP_179975357.1">
    <property type="nucleotide sequence ID" value="NZ_CP049075.1"/>
</dbReference>
<gene>
    <name evidence="1" type="ORF">CINF_0123</name>
</gene>
<protein>
    <submittedName>
        <fullName evidence="1">Uncharacterized protein</fullName>
    </submittedName>
</protein>
<dbReference type="Proteomes" id="UP000509414">
    <property type="component" value="Chromosome"/>
</dbReference>
<name>A0A7H9CF33_9BACT</name>
<dbReference type="EMBL" id="CP049075">
    <property type="protein sequence ID" value="QLI04676.1"/>
    <property type="molecule type" value="Genomic_DNA"/>
</dbReference>
<organism evidence="1 2">
    <name type="scientific">Candidatus Campylobacter infans</name>
    <dbReference type="NCBI Taxonomy" id="2561898"/>
    <lineage>
        <taxon>Bacteria</taxon>
        <taxon>Pseudomonadati</taxon>
        <taxon>Campylobacterota</taxon>
        <taxon>Epsilonproteobacteria</taxon>
        <taxon>Campylobacterales</taxon>
        <taxon>Campylobacteraceae</taxon>
        <taxon>Campylobacter</taxon>
    </lineage>
</organism>
<dbReference type="KEGG" id="cinf:CINF_0123"/>
<sequence length="369" mass="40029">MFLGFANAEVVTKTVTKTSSGEGHGLTREEAIKKLGVYATSSNKGTDILDTYSSEIRKATKGRADSYEIDEAYQDTDGKWVARVTIKNSKTTKSYKAPGLKASSRRSISVFDSSMQEYRPMGERLKKHIITDLLDSRKFNVLDRDNGGYYAMEKAIIQSGNAANDEIYKLKNVLGSDYFLIFNIAAAQAKSKISNLTGKTSTKVELAVDYQVILFATAQVKFSNTLTMSVSIKDDIKSSENAIAKIAAKISQDILNAIYPLKIASMNASEAVFTQKLSVGDTYECFAQGKALKDSYTKESTGDSKIESKVGKVEITRADPKLSYAKVIDGAVKEGNICRPLGGGNGPGYDIGRDANYQTGENGGVSLGF</sequence>
<accession>A0A7H9CF33</accession>
<evidence type="ECO:0000313" key="2">
    <source>
        <dbReference type="Proteomes" id="UP000509414"/>
    </source>
</evidence>
<dbReference type="AlphaFoldDB" id="A0A7H9CF33"/>
<keyword evidence="2" id="KW-1185">Reference proteome</keyword>
<evidence type="ECO:0000313" key="1">
    <source>
        <dbReference type="EMBL" id="QLI04676.1"/>
    </source>
</evidence>
<reference evidence="1 2" key="1">
    <citation type="submission" date="2020-02" db="EMBL/GenBank/DDBJ databases">
        <title>Complete genome sequence of the novel Campylobacter species Candidatus Campylobacter infans.</title>
        <authorList>
            <person name="Duim B."/>
            <person name="Zomer A."/>
            <person name="van der Graaf L."/>
            <person name="Wagenaar J."/>
        </authorList>
    </citation>
    <scope>NUCLEOTIDE SEQUENCE [LARGE SCALE GENOMIC DNA]</scope>
    <source>
        <strain evidence="1 2">19S00001</strain>
    </source>
</reference>